<proteinExistence type="predicted"/>
<dbReference type="InterPro" id="IPR000182">
    <property type="entry name" value="GNAT_dom"/>
</dbReference>
<dbReference type="PROSITE" id="PS51186">
    <property type="entry name" value="GNAT"/>
    <property type="match status" value="1"/>
</dbReference>
<keyword evidence="2" id="KW-0012">Acyltransferase</keyword>
<dbReference type="PANTHER" id="PTHR43877:SF2">
    <property type="entry name" value="AMINOALKYLPHOSPHONATE N-ACETYLTRANSFERASE-RELATED"/>
    <property type="match status" value="1"/>
</dbReference>
<sequence length="163" mass="17342">MSAAEIPPGMTTETLAAISLRPRRPGDFDALAALWIESWTEAMPGLDFSARRDWLRAHLDVLEAGGGETLCACDRDGGLLGFVAVNPRTGYLDQIAVSVAAKGAGLAGLLLDAARRVACAPLRLDVNQDNPRALAFYRKEGFVTAEEGVNPMSGLKTFQLRAG</sequence>
<dbReference type="RefSeq" id="WP_102841764.1">
    <property type="nucleotide sequence ID" value="NZ_PDZR01000001.1"/>
</dbReference>
<dbReference type="Gene3D" id="3.40.630.30">
    <property type="match status" value="1"/>
</dbReference>
<feature type="domain" description="N-acetyltransferase" evidence="3">
    <location>
        <begin position="18"/>
        <end position="161"/>
    </location>
</feature>
<organism evidence="4 5">
    <name type="scientific">Methylocella silvestris</name>
    <dbReference type="NCBI Taxonomy" id="199596"/>
    <lineage>
        <taxon>Bacteria</taxon>
        <taxon>Pseudomonadati</taxon>
        <taxon>Pseudomonadota</taxon>
        <taxon>Alphaproteobacteria</taxon>
        <taxon>Hyphomicrobiales</taxon>
        <taxon>Beijerinckiaceae</taxon>
        <taxon>Methylocella</taxon>
    </lineage>
</organism>
<dbReference type="GO" id="GO:0016747">
    <property type="term" value="F:acyltransferase activity, transferring groups other than amino-acyl groups"/>
    <property type="evidence" value="ECO:0007669"/>
    <property type="project" value="InterPro"/>
</dbReference>
<accession>A0A2J7TL34</accession>
<evidence type="ECO:0000256" key="2">
    <source>
        <dbReference type="ARBA" id="ARBA00023315"/>
    </source>
</evidence>
<dbReference type="InterPro" id="IPR016181">
    <property type="entry name" value="Acyl_CoA_acyltransferase"/>
</dbReference>
<reference evidence="4 5" key="1">
    <citation type="submission" date="2017-10" db="EMBL/GenBank/DDBJ databases">
        <title>Genome announcement of Methylocella silvestris TVC from permafrost.</title>
        <authorList>
            <person name="Wang J."/>
            <person name="Geng K."/>
            <person name="Ul-Haque F."/>
            <person name="Crombie A.T."/>
            <person name="Street L.E."/>
            <person name="Wookey P.A."/>
            <person name="Murrell J.C."/>
            <person name="Pratscher J."/>
        </authorList>
    </citation>
    <scope>NUCLEOTIDE SEQUENCE [LARGE SCALE GENOMIC DNA]</scope>
    <source>
        <strain evidence="4 5">TVC</strain>
    </source>
</reference>
<gene>
    <name evidence="4" type="ORF">CR492_00475</name>
</gene>
<dbReference type="SUPFAM" id="SSF55729">
    <property type="entry name" value="Acyl-CoA N-acyltransferases (Nat)"/>
    <property type="match status" value="1"/>
</dbReference>
<dbReference type="InterPro" id="IPR050832">
    <property type="entry name" value="Bact_Acetyltransf"/>
</dbReference>
<protein>
    <submittedName>
        <fullName evidence="4">GNAT family N-acetyltransferase</fullName>
    </submittedName>
</protein>
<name>A0A2J7TL34_METSI</name>
<comment type="caution">
    <text evidence="4">The sequence shown here is derived from an EMBL/GenBank/DDBJ whole genome shotgun (WGS) entry which is preliminary data.</text>
</comment>
<keyword evidence="1 4" id="KW-0808">Transferase</keyword>
<evidence type="ECO:0000256" key="1">
    <source>
        <dbReference type="ARBA" id="ARBA00022679"/>
    </source>
</evidence>
<dbReference type="OrthoDB" id="2135706at2"/>
<evidence type="ECO:0000259" key="3">
    <source>
        <dbReference type="PROSITE" id="PS51186"/>
    </source>
</evidence>
<dbReference type="Pfam" id="PF00583">
    <property type="entry name" value="Acetyltransf_1"/>
    <property type="match status" value="1"/>
</dbReference>
<dbReference type="PANTHER" id="PTHR43877">
    <property type="entry name" value="AMINOALKYLPHOSPHONATE N-ACETYLTRANSFERASE-RELATED-RELATED"/>
    <property type="match status" value="1"/>
</dbReference>
<dbReference type="AlphaFoldDB" id="A0A2J7TL34"/>
<evidence type="ECO:0000313" key="5">
    <source>
        <dbReference type="Proteomes" id="UP000236286"/>
    </source>
</evidence>
<dbReference type="Proteomes" id="UP000236286">
    <property type="component" value="Unassembled WGS sequence"/>
</dbReference>
<evidence type="ECO:0000313" key="4">
    <source>
        <dbReference type="EMBL" id="PNG27457.1"/>
    </source>
</evidence>
<dbReference type="EMBL" id="PDZR01000001">
    <property type="protein sequence ID" value="PNG27457.1"/>
    <property type="molecule type" value="Genomic_DNA"/>
</dbReference>